<dbReference type="GO" id="GO:0016020">
    <property type="term" value="C:membrane"/>
    <property type="evidence" value="ECO:0007669"/>
    <property type="project" value="UniProtKB-SubCell"/>
</dbReference>
<feature type="transmembrane region" description="Helical" evidence="12">
    <location>
        <begin position="623"/>
        <end position="645"/>
    </location>
</feature>
<proteinExistence type="inferred from homology"/>
<feature type="compositionally biased region" description="Pro residues" evidence="11">
    <location>
        <begin position="89"/>
        <end position="99"/>
    </location>
</feature>
<feature type="transmembrane region" description="Helical" evidence="12">
    <location>
        <begin position="688"/>
        <end position="709"/>
    </location>
</feature>
<name>A0A2K3E571_CHLRE</name>
<evidence type="ECO:0000256" key="5">
    <source>
        <dbReference type="ARBA" id="ARBA00022794"/>
    </source>
</evidence>
<reference evidence="13 14" key="1">
    <citation type="journal article" date="2007" name="Science">
        <title>The Chlamydomonas genome reveals the evolution of key animal and plant functions.</title>
        <authorList>
            <person name="Merchant S.S."/>
            <person name="Prochnik S.E."/>
            <person name="Vallon O."/>
            <person name="Harris E.H."/>
            <person name="Karpowicz S.J."/>
            <person name="Witman G.B."/>
            <person name="Terry A."/>
            <person name="Salamov A."/>
            <person name="Fritz-Laylin L.K."/>
            <person name="Marechal-Drouard L."/>
            <person name="Marshall W.F."/>
            <person name="Qu L.H."/>
            <person name="Nelson D.R."/>
            <person name="Sanderfoot A.A."/>
            <person name="Spalding M.H."/>
            <person name="Kapitonov V.V."/>
            <person name="Ren Q."/>
            <person name="Ferris P."/>
            <person name="Lindquist E."/>
            <person name="Shapiro H."/>
            <person name="Lucas S.M."/>
            <person name="Grimwood J."/>
            <person name="Schmutz J."/>
            <person name="Cardol P."/>
            <person name="Cerutti H."/>
            <person name="Chanfreau G."/>
            <person name="Chen C.L."/>
            <person name="Cognat V."/>
            <person name="Croft M.T."/>
            <person name="Dent R."/>
            <person name="Dutcher S."/>
            <person name="Fernandez E."/>
            <person name="Fukuzawa H."/>
            <person name="Gonzalez-Ballester D."/>
            <person name="Gonzalez-Halphen D."/>
            <person name="Hallmann A."/>
            <person name="Hanikenne M."/>
            <person name="Hippler M."/>
            <person name="Inwood W."/>
            <person name="Jabbari K."/>
            <person name="Kalanon M."/>
            <person name="Kuras R."/>
            <person name="Lefebvre P.A."/>
            <person name="Lemaire S.D."/>
            <person name="Lobanov A.V."/>
            <person name="Lohr M."/>
            <person name="Manuell A."/>
            <person name="Meier I."/>
            <person name="Mets L."/>
            <person name="Mittag M."/>
            <person name="Mittelmeier T."/>
            <person name="Moroney J.V."/>
            <person name="Moseley J."/>
            <person name="Napoli C."/>
            <person name="Nedelcu A.M."/>
            <person name="Niyogi K."/>
            <person name="Novoselov S.V."/>
            <person name="Paulsen I.T."/>
            <person name="Pazour G."/>
            <person name="Purton S."/>
            <person name="Ral J.P."/>
            <person name="Riano-Pachon D.M."/>
            <person name="Riekhof W."/>
            <person name="Rymarquis L."/>
            <person name="Schroda M."/>
            <person name="Stern D."/>
            <person name="Umen J."/>
            <person name="Willows R."/>
            <person name="Wilson N."/>
            <person name="Zimmer S.L."/>
            <person name="Allmer J."/>
            <person name="Balk J."/>
            <person name="Bisova K."/>
            <person name="Chen C.J."/>
            <person name="Elias M."/>
            <person name="Gendler K."/>
            <person name="Hauser C."/>
            <person name="Lamb M.R."/>
            <person name="Ledford H."/>
            <person name="Long J.C."/>
            <person name="Minagawa J."/>
            <person name="Page M.D."/>
            <person name="Pan J."/>
            <person name="Pootakham W."/>
            <person name="Roje S."/>
            <person name="Rose A."/>
            <person name="Stahlberg E."/>
            <person name="Terauchi A.M."/>
            <person name="Yang P."/>
            <person name="Ball S."/>
            <person name="Bowler C."/>
            <person name="Dieckmann C.L."/>
            <person name="Gladyshev V.N."/>
            <person name="Green P."/>
            <person name="Jorgensen R."/>
            <person name="Mayfield S."/>
            <person name="Mueller-Roeber B."/>
            <person name="Rajamani S."/>
            <person name="Sayre R.T."/>
            <person name="Brokstein P."/>
            <person name="Dubchak I."/>
            <person name="Goodstein D."/>
            <person name="Hornick L."/>
            <person name="Huang Y.W."/>
            <person name="Jhaveri J."/>
            <person name="Luo Y."/>
            <person name="Martinez D."/>
            <person name="Ngau W.C."/>
            <person name="Otillar B."/>
            <person name="Poliakov A."/>
            <person name="Porter A."/>
            <person name="Szajkowski L."/>
            <person name="Werner G."/>
            <person name="Zhou K."/>
            <person name="Grigoriev I.V."/>
            <person name="Rokhsar D.S."/>
            <person name="Grossman A.R."/>
        </authorList>
    </citation>
    <scope>NUCLEOTIDE SEQUENCE [LARGE SCALE GENOMIC DNA]</scope>
    <source>
        <strain evidence="14">CC-503</strain>
    </source>
</reference>
<organism evidence="13 14">
    <name type="scientific">Chlamydomonas reinhardtii</name>
    <name type="common">Chlamydomonas smithii</name>
    <dbReference type="NCBI Taxonomy" id="3055"/>
    <lineage>
        <taxon>Eukaryota</taxon>
        <taxon>Viridiplantae</taxon>
        <taxon>Chlorophyta</taxon>
        <taxon>core chlorophytes</taxon>
        <taxon>Chlorophyceae</taxon>
        <taxon>CS clade</taxon>
        <taxon>Chlamydomonadales</taxon>
        <taxon>Chlamydomonadaceae</taxon>
        <taxon>Chlamydomonas</taxon>
    </lineage>
</organism>
<evidence type="ECO:0000313" key="14">
    <source>
        <dbReference type="Proteomes" id="UP000006906"/>
    </source>
</evidence>
<sequence>MSTNGVTGRRSSRQRLPPADGADNYNDAGLAAMLPPPAGMPAATGLPLGAPPLGAPPAAAGPSPEQAPQQPAPSSLFGLAAELAGTAPPTLPAPAPAPVPGAARLAPARLGPARGPPPPPDPFSLADQARRNPRSGQQLARATGAGEVPYGLALELLNGAAAEPGSLLNPATAAAAEQAAASRAAERAARRALGPSLARAGGPPGALPVSGGGATPYDAALAYDNPLALPPPPPDSVLPQSLQPPPLDPFTVMELAANAQGLPEPEYGLVAELRNRAPPDPFANEYGLAAEAARRRSRSPSPMGRAGRLPPLRARRRLDAVLAPGEADLADEMAARQRQAALDAAEPFSAAARADGQDPFALADEQLKVPREMLDPYLPSQQEVPGEHERLKTEGGAADAVSDDDELYGLARELGVDLDTARRIRAERRAQGLDAFGMPLAGGAAAAAAAAQEQAEPPGPKYIYDDDTGMIVTTEGGQGDGGRVARQYIEDEVTGRFYKLQSKRRRLFAFFRRKEPALMEDDSDEEDARGFRGSMRSTVNWLSNFFCVLGLFMEGLLAGLALLNFFMTYVLYSRNGLRRSLAYYAPIALDMNRLYYSLLVLSIISSTSRLARDRLRQWGPRGLYLAAVDYCQILAYLVAYVASVLCTPLDDELKYESDRNPRFWQLTWSSGFEGRFTTWNILNVLRTIFIGIAWCLACYQLSPAVYSATLRAEVRGARRQHALMASGAAGPAGLALVANGGGKGGGGGGGGGGGQVDRMQRKTA</sequence>
<feature type="region of interest" description="Disordered" evidence="11">
    <location>
        <begin position="180"/>
        <end position="211"/>
    </location>
</feature>
<comment type="function">
    <text evidence="10">Component of the transition zone in primary cilia. Required for ciliogenesis.</text>
</comment>
<dbReference type="AlphaFoldDB" id="A0A2K3E571"/>
<evidence type="ECO:0000256" key="8">
    <source>
        <dbReference type="ARBA" id="ARBA00023136"/>
    </source>
</evidence>
<protein>
    <submittedName>
        <fullName evidence="13">Uncharacterized protein</fullName>
    </submittedName>
</protein>
<dbReference type="InParanoid" id="A0A2K3E571"/>
<evidence type="ECO:0000256" key="9">
    <source>
        <dbReference type="ARBA" id="ARBA00023273"/>
    </source>
</evidence>
<comment type="similarity">
    <text evidence="3">Belongs to the TMEM237 family.</text>
</comment>
<evidence type="ECO:0000256" key="10">
    <source>
        <dbReference type="ARBA" id="ARBA00025631"/>
    </source>
</evidence>
<dbReference type="EMBL" id="CM008962">
    <property type="protein sequence ID" value="PNW87939.1"/>
    <property type="molecule type" value="Genomic_DNA"/>
</dbReference>
<dbReference type="GO" id="GO:0060271">
    <property type="term" value="P:cilium assembly"/>
    <property type="evidence" value="ECO:0000318"/>
    <property type="project" value="GO_Central"/>
</dbReference>
<dbReference type="GeneID" id="66051949"/>
<accession>A0A2K3E571</accession>
<keyword evidence="9" id="KW-0966">Cell projection</keyword>
<evidence type="ECO:0000256" key="6">
    <source>
        <dbReference type="ARBA" id="ARBA00022989"/>
    </source>
</evidence>
<dbReference type="KEGG" id="cre:CHLRE_01g007811v5"/>
<dbReference type="RefSeq" id="XP_042928148.1">
    <property type="nucleotide sequence ID" value="XM_043058234.1"/>
</dbReference>
<evidence type="ECO:0000256" key="2">
    <source>
        <dbReference type="ARBA" id="ARBA00004141"/>
    </source>
</evidence>
<evidence type="ECO:0000313" key="13">
    <source>
        <dbReference type="EMBL" id="PNW87939.1"/>
    </source>
</evidence>
<feature type="compositionally biased region" description="Gly residues" evidence="11">
    <location>
        <begin position="745"/>
        <end position="755"/>
    </location>
</feature>
<dbReference type="Pfam" id="PF15383">
    <property type="entry name" value="TMEM237"/>
    <property type="match status" value="1"/>
</dbReference>
<evidence type="ECO:0000256" key="1">
    <source>
        <dbReference type="ARBA" id="ARBA00004138"/>
    </source>
</evidence>
<keyword evidence="14" id="KW-1185">Reference proteome</keyword>
<evidence type="ECO:0000256" key="11">
    <source>
        <dbReference type="SAM" id="MobiDB-lite"/>
    </source>
</evidence>
<dbReference type="InterPro" id="IPR029409">
    <property type="entry name" value="TMEM237"/>
</dbReference>
<feature type="compositionally biased region" description="Low complexity" evidence="11">
    <location>
        <begin position="100"/>
        <end position="113"/>
    </location>
</feature>
<evidence type="ECO:0000256" key="3">
    <source>
        <dbReference type="ARBA" id="ARBA00008783"/>
    </source>
</evidence>
<dbReference type="GO" id="GO:0035869">
    <property type="term" value="C:ciliary transition zone"/>
    <property type="evidence" value="ECO:0000318"/>
    <property type="project" value="GO_Central"/>
</dbReference>
<keyword evidence="4 12" id="KW-0812">Transmembrane</keyword>
<keyword evidence="8 12" id="KW-0472">Membrane</keyword>
<dbReference type="Proteomes" id="UP000006906">
    <property type="component" value="Chromosome 1"/>
</dbReference>
<dbReference type="OrthoDB" id="550113at2759"/>
<feature type="region of interest" description="Disordered" evidence="11">
    <location>
        <begin position="745"/>
        <end position="764"/>
    </location>
</feature>
<keyword evidence="5" id="KW-0970">Cilium biogenesis/degradation</keyword>
<dbReference type="PANTHER" id="PTHR28388:SF1">
    <property type="entry name" value="TRANSMEMBRANE PROTEIN 237"/>
    <property type="match status" value="1"/>
</dbReference>
<feature type="compositionally biased region" description="Low complexity" evidence="11">
    <location>
        <begin position="56"/>
        <end position="88"/>
    </location>
</feature>
<dbReference type="Gramene" id="PNW87939">
    <property type="protein sequence ID" value="PNW87939"/>
    <property type="gene ID" value="CHLRE_01g007811v5"/>
</dbReference>
<comment type="subcellular location">
    <subcellularLocation>
        <location evidence="1">Cell projection</location>
        <location evidence="1">Cilium</location>
    </subcellularLocation>
    <subcellularLocation>
        <location evidence="2">Membrane</location>
        <topology evidence="2">Multi-pass membrane protein</topology>
    </subcellularLocation>
</comment>
<keyword evidence="7" id="KW-0969">Cilium</keyword>
<keyword evidence="6 12" id="KW-1133">Transmembrane helix</keyword>
<evidence type="ECO:0000256" key="4">
    <source>
        <dbReference type="ARBA" id="ARBA00022692"/>
    </source>
</evidence>
<feature type="region of interest" description="Disordered" evidence="11">
    <location>
        <begin position="1"/>
        <end position="143"/>
    </location>
</feature>
<evidence type="ECO:0000256" key="12">
    <source>
        <dbReference type="SAM" id="Phobius"/>
    </source>
</evidence>
<dbReference type="PANTHER" id="PTHR28388">
    <property type="entry name" value="TRANSMEMBRANE PROTEIN 237"/>
    <property type="match status" value="1"/>
</dbReference>
<evidence type="ECO:0000256" key="7">
    <source>
        <dbReference type="ARBA" id="ARBA00023069"/>
    </source>
</evidence>
<gene>
    <name evidence="13" type="ORF">CHLRE_01g007811v5</name>
</gene>
<feature type="transmembrane region" description="Helical" evidence="12">
    <location>
        <begin position="541"/>
        <end position="572"/>
    </location>
</feature>